<protein>
    <submittedName>
        <fullName evidence="2">Uncharacterized protein</fullName>
    </submittedName>
</protein>
<accession>A0A7Z0QT69</accession>
<dbReference type="EMBL" id="JACCJZ010000013">
    <property type="protein sequence ID" value="NYZ62575.1"/>
    <property type="molecule type" value="Genomic_DNA"/>
</dbReference>
<dbReference type="RefSeq" id="WP_180544779.1">
    <property type="nucleotide sequence ID" value="NZ_JACCJZ010000013.1"/>
</dbReference>
<dbReference type="PROSITE" id="PS51257">
    <property type="entry name" value="PROKAR_LIPOPROTEIN"/>
    <property type="match status" value="1"/>
</dbReference>
<dbReference type="AlphaFoldDB" id="A0A7Z0QT69"/>
<name>A0A7Z0QT69_9GAMM</name>
<dbReference type="Proteomes" id="UP000589896">
    <property type="component" value="Unassembled WGS sequence"/>
</dbReference>
<evidence type="ECO:0000313" key="2">
    <source>
        <dbReference type="EMBL" id="NYZ62575.1"/>
    </source>
</evidence>
<evidence type="ECO:0000313" key="3">
    <source>
        <dbReference type="Proteomes" id="UP000589896"/>
    </source>
</evidence>
<gene>
    <name evidence="2" type="ORF">H0E82_07320</name>
</gene>
<organism evidence="2 3">
    <name type="scientific">Luteimonas deserti</name>
    <dbReference type="NCBI Taxonomy" id="2752306"/>
    <lineage>
        <taxon>Bacteria</taxon>
        <taxon>Pseudomonadati</taxon>
        <taxon>Pseudomonadota</taxon>
        <taxon>Gammaproteobacteria</taxon>
        <taxon>Lysobacterales</taxon>
        <taxon>Lysobacteraceae</taxon>
        <taxon>Luteimonas</taxon>
    </lineage>
</organism>
<feature type="chain" id="PRO_5030632348" evidence="1">
    <location>
        <begin position="28"/>
        <end position="204"/>
    </location>
</feature>
<feature type="signal peptide" evidence="1">
    <location>
        <begin position="1"/>
        <end position="27"/>
    </location>
</feature>
<keyword evidence="3" id="KW-1185">Reference proteome</keyword>
<keyword evidence="1" id="KW-0732">Signal</keyword>
<sequence>MRRSIWLVGLSHLLVACSGSVSSTALEGEDPISTVHVEAFFAPLCDEAMNPADALELRSIDLSGTQGLEKVCIDSSAKRGVNPDVTRVHIISADHIVIELECDRNYVRDEAFARMPEEGQVALVLGNKVHSIFNYLDKSDLIGQCGIIPSAELLDAIEFCESFQSASGGNARACESYCDAKGDQPVSEVCVVGGGAGPARRSRF</sequence>
<proteinExistence type="predicted"/>
<reference evidence="2 3" key="1">
    <citation type="submission" date="2020-07" db="EMBL/GenBank/DDBJ databases">
        <title>isolation of Luteimonas sp. SJ-16.</title>
        <authorList>
            <person name="Huang X.-X."/>
            <person name="Xu L."/>
            <person name="Sun J.-Q."/>
        </authorList>
    </citation>
    <scope>NUCLEOTIDE SEQUENCE [LARGE SCALE GENOMIC DNA]</scope>
    <source>
        <strain evidence="2 3">SJ-16</strain>
    </source>
</reference>
<comment type="caution">
    <text evidence="2">The sequence shown here is derived from an EMBL/GenBank/DDBJ whole genome shotgun (WGS) entry which is preliminary data.</text>
</comment>
<evidence type="ECO:0000256" key="1">
    <source>
        <dbReference type="SAM" id="SignalP"/>
    </source>
</evidence>